<name>A0A8H3B557_9AGAM</name>
<gene>
    <name evidence="4" type="ORF">RDB_LOCUS61630</name>
</gene>
<dbReference type="InterPro" id="IPR050452">
    <property type="entry name" value="Metacaspase"/>
</dbReference>
<dbReference type="GO" id="GO:0006508">
    <property type="term" value="P:proteolysis"/>
    <property type="evidence" value="ECO:0007669"/>
    <property type="project" value="InterPro"/>
</dbReference>
<organism evidence="4 5">
    <name type="scientific">Rhizoctonia solani</name>
    <dbReference type="NCBI Taxonomy" id="456999"/>
    <lineage>
        <taxon>Eukaryota</taxon>
        <taxon>Fungi</taxon>
        <taxon>Dikarya</taxon>
        <taxon>Basidiomycota</taxon>
        <taxon>Agaricomycotina</taxon>
        <taxon>Agaricomycetes</taxon>
        <taxon>Cantharellales</taxon>
        <taxon>Ceratobasidiaceae</taxon>
        <taxon>Rhizoctonia</taxon>
    </lineage>
</organism>
<comment type="similarity">
    <text evidence="1">Belongs to the peptidase C14B family.</text>
</comment>
<feature type="domain" description="Peptidase C14 caspase" evidence="3">
    <location>
        <begin position="84"/>
        <end position="371"/>
    </location>
</feature>
<dbReference type="PANTHER" id="PTHR48104:SF30">
    <property type="entry name" value="METACASPASE-1"/>
    <property type="match status" value="1"/>
</dbReference>
<feature type="compositionally biased region" description="Polar residues" evidence="2">
    <location>
        <begin position="50"/>
        <end position="59"/>
    </location>
</feature>
<proteinExistence type="inferred from homology"/>
<comment type="caution">
    <text evidence="4">The sequence shown here is derived from an EMBL/GenBank/DDBJ whole genome shotgun (WGS) entry which is preliminary data.</text>
</comment>
<dbReference type="EMBL" id="CAJMWV010001839">
    <property type="protein sequence ID" value="CAE6447528.1"/>
    <property type="molecule type" value="Genomic_DNA"/>
</dbReference>
<dbReference type="Proteomes" id="UP000663831">
    <property type="component" value="Unassembled WGS sequence"/>
</dbReference>
<accession>A0A8H3B557</accession>
<evidence type="ECO:0000256" key="2">
    <source>
        <dbReference type="SAM" id="MobiDB-lite"/>
    </source>
</evidence>
<evidence type="ECO:0000259" key="3">
    <source>
        <dbReference type="Pfam" id="PF00656"/>
    </source>
</evidence>
<dbReference type="Gene3D" id="3.40.50.12660">
    <property type="match status" value="1"/>
</dbReference>
<dbReference type="GO" id="GO:0005737">
    <property type="term" value="C:cytoplasm"/>
    <property type="evidence" value="ECO:0007669"/>
    <property type="project" value="TreeGrafter"/>
</dbReference>
<dbReference type="Pfam" id="PF00656">
    <property type="entry name" value="Peptidase_C14"/>
    <property type="match status" value="1"/>
</dbReference>
<evidence type="ECO:0000313" key="5">
    <source>
        <dbReference type="Proteomes" id="UP000663831"/>
    </source>
</evidence>
<dbReference type="GO" id="GO:0004197">
    <property type="term" value="F:cysteine-type endopeptidase activity"/>
    <property type="evidence" value="ECO:0007669"/>
    <property type="project" value="InterPro"/>
</dbReference>
<dbReference type="PANTHER" id="PTHR48104">
    <property type="entry name" value="METACASPASE-4"/>
    <property type="match status" value="1"/>
</dbReference>
<protein>
    <recommendedName>
        <fullName evidence="3">Peptidase C14 caspase domain-containing protein</fullName>
    </recommendedName>
</protein>
<feature type="region of interest" description="Disordered" evidence="2">
    <location>
        <begin position="32"/>
        <end position="68"/>
    </location>
</feature>
<sequence length="404" mass="44854">MDFIRNALRDAAEDYAEEMGVPRAVFNHVFPLDDENGNEYDPPTPPNETHVPSTQQQHYGPTVYGQDGEEKQPLHYRLSQATGKRKALLIGCNYPGSTAPLDGCINDVFNIKRFLVGMFNAFAFESGYSRSPIEHFGYGEEDIRVLSDSQSSHGEVGEAPPTRTNIIRYISWLVGDAEPDDSLFFHFPGHGSNQDDLDGDEYDGKDESICPTDYETAGVLVDDELHELLVKPLPEGAGLTALFDSCHSGSVLDLPWTYETSGAIKQPDDLQGEAEDEAAAIDAHQKRFKWSPADVSRALIEPGVECSKRIDSSCRDSQTSADAQFGGLPSGALSYAFIRAFAKFPQMTYAQLLKVIRNELHGKFDQKPQATFIFPPNRHGPLICPVIHFSPKRVISRYIESKFE</sequence>
<evidence type="ECO:0000256" key="1">
    <source>
        <dbReference type="ARBA" id="ARBA00009005"/>
    </source>
</evidence>
<evidence type="ECO:0000313" key="4">
    <source>
        <dbReference type="EMBL" id="CAE6447528.1"/>
    </source>
</evidence>
<dbReference type="InterPro" id="IPR011600">
    <property type="entry name" value="Pept_C14_caspase"/>
</dbReference>
<dbReference type="AlphaFoldDB" id="A0A8H3B557"/>
<reference evidence="4" key="1">
    <citation type="submission" date="2021-01" db="EMBL/GenBank/DDBJ databases">
        <authorList>
            <person name="Kaushik A."/>
        </authorList>
    </citation>
    <scope>NUCLEOTIDE SEQUENCE</scope>
    <source>
        <strain evidence="4">AG3-1AP</strain>
    </source>
</reference>